<organism evidence="2 3">
    <name type="scientific">Deinococcus marmoris</name>
    <dbReference type="NCBI Taxonomy" id="249408"/>
    <lineage>
        <taxon>Bacteria</taxon>
        <taxon>Thermotogati</taxon>
        <taxon>Deinococcota</taxon>
        <taxon>Deinococci</taxon>
        <taxon>Deinococcales</taxon>
        <taxon>Deinococcaceae</taxon>
        <taxon>Deinococcus</taxon>
    </lineage>
</organism>
<evidence type="ECO:0000313" key="3">
    <source>
        <dbReference type="Proteomes" id="UP000186607"/>
    </source>
</evidence>
<name>A0A1U7P0Q2_9DEIO</name>
<protein>
    <submittedName>
        <fullName evidence="2">Uncharacterized protein</fullName>
    </submittedName>
</protein>
<keyword evidence="1" id="KW-0472">Membrane</keyword>
<dbReference type="AlphaFoldDB" id="A0A1U7P0Q2"/>
<accession>A0A1U7P0Q2</accession>
<evidence type="ECO:0000313" key="2">
    <source>
        <dbReference type="EMBL" id="OLV18752.1"/>
    </source>
</evidence>
<dbReference type="Proteomes" id="UP000186607">
    <property type="component" value="Unassembled WGS sequence"/>
</dbReference>
<keyword evidence="1" id="KW-0812">Transmembrane</keyword>
<dbReference type="EMBL" id="MSTI01000057">
    <property type="protein sequence ID" value="OLV18752.1"/>
    <property type="molecule type" value="Genomic_DNA"/>
</dbReference>
<keyword evidence="1" id="KW-1133">Transmembrane helix</keyword>
<dbReference type="RefSeq" id="WP_075831422.1">
    <property type="nucleotide sequence ID" value="NZ_MSTI01000057.1"/>
</dbReference>
<sequence>MRLVSFLQVLLLLAILAYLTLFTLENPALVRLPLPFGRGELSLSVGVTVALFALIGAAYAALLLVPPVWQERLRRRHERRERRAVEERLTATLQARLGAMPAALLATTPAPGSDERQPL</sequence>
<dbReference type="GO" id="GO:0005886">
    <property type="term" value="C:plasma membrane"/>
    <property type="evidence" value="ECO:0007669"/>
    <property type="project" value="InterPro"/>
</dbReference>
<evidence type="ECO:0000256" key="1">
    <source>
        <dbReference type="SAM" id="Phobius"/>
    </source>
</evidence>
<comment type="caution">
    <text evidence="2">The sequence shown here is derived from an EMBL/GenBank/DDBJ whole genome shotgun (WGS) entry which is preliminary data.</text>
</comment>
<feature type="transmembrane region" description="Helical" evidence="1">
    <location>
        <begin position="41"/>
        <end position="69"/>
    </location>
</feature>
<dbReference type="STRING" id="249408.BOO71_0004633"/>
<reference evidence="2 3" key="1">
    <citation type="submission" date="2017-01" db="EMBL/GenBank/DDBJ databases">
        <title>Genome Analysis of Deinococcus marmoris KOPRI26562.</title>
        <authorList>
            <person name="Kim J.H."/>
            <person name="Oh H.-M."/>
        </authorList>
    </citation>
    <scope>NUCLEOTIDE SEQUENCE [LARGE SCALE GENOMIC DNA]</scope>
    <source>
        <strain evidence="2 3">KOPRI26562</strain>
    </source>
</reference>
<proteinExistence type="predicted"/>
<gene>
    <name evidence="2" type="ORF">BOO71_0004633</name>
</gene>
<keyword evidence="3" id="KW-1185">Reference proteome</keyword>